<comment type="caution">
    <text evidence="3">The sequence shown here is derived from an EMBL/GenBank/DDBJ whole genome shotgun (WGS) entry which is preliminary data.</text>
</comment>
<evidence type="ECO:0000313" key="4">
    <source>
        <dbReference type="Proteomes" id="UP001596025"/>
    </source>
</evidence>
<dbReference type="Proteomes" id="UP001596025">
    <property type="component" value="Unassembled WGS sequence"/>
</dbReference>
<evidence type="ECO:0000256" key="1">
    <source>
        <dbReference type="SAM" id="MobiDB-lite"/>
    </source>
</evidence>
<feature type="transmembrane region" description="Helical" evidence="2">
    <location>
        <begin position="87"/>
        <end position="105"/>
    </location>
</feature>
<organism evidence="3 4">
    <name type="scientific">Geodermatophilus arenarius</name>
    <dbReference type="NCBI Taxonomy" id="1137990"/>
    <lineage>
        <taxon>Bacteria</taxon>
        <taxon>Bacillati</taxon>
        <taxon>Actinomycetota</taxon>
        <taxon>Actinomycetes</taxon>
        <taxon>Geodermatophilales</taxon>
        <taxon>Geodermatophilaceae</taxon>
        <taxon>Geodermatophilus</taxon>
    </lineage>
</organism>
<accession>A0ABV9LJT8</accession>
<keyword evidence="2" id="KW-0812">Transmembrane</keyword>
<evidence type="ECO:0000313" key="3">
    <source>
        <dbReference type="EMBL" id="MFC4694090.1"/>
    </source>
</evidence>
<feature type="transmembrane region" description="Helical" evidence="2">
    <location>
        <begin position="152"/>
        <end position="173"/>
    </location>
</feature>
<keyword evidence="2" id="KW-0472">Membrane</keyword>
<reference evidence="4" key="1">
    <citation type="journal article" date="2019" name="Int. J. Syst. Evol. Microbiol.">
        <title>The Global Catalogue of Microorganisms (GCM) 10K type strain sequencing project: providing services to taxonomists for standard genome sequencing and annotation.</title>
        <authorList>
            <consortium name="The Broad Institute Genomics Platform"/>
            <consortium name="The Broad Institute Genome Sequencing Center for Infectious Disease"/>
            <person name="Wu L."/>
            <person name="Ma J."/>
        </authorList>
    </citation>
    <scope>NUCLEOTIDE SEQUENCE [LARGE SCALE GENOMIC DNA]</scope>
    <source>
        <strain evidence="4">CCUG 62763</strain>
    </source>
</reference>
<feature type="compositionally biased region" description="Low complexity" evidence="1">
    <location>
        <begin position="258"/>
        <end position="275"/>
    </location>
</feature>
<keyword evidence="2" id="KW-1133">Transmembrane helix</keyword>
<dbReference type="EMBL" id="JBHSGR010000011">
    <property type="protein sequence ID" value="MFC4694090.1"/>
    <property type="molecule type" value="Genomic_DNA"/>
</dbReference>
<name>A0ABV9LJT8_9ACTN</name>
<keyword evidence="4" id="KW-1185">Reference proteome</keyword>
<feature type="transmembrane region" description="Helical" evidence="2">
    <location>
        <begin position="42"/>
        <end position="63"/>
    </location>
</feature>
<protein>
    <submittedName>
        <fullName evidence="3">Uncharacterized protein</fullName>
    </submittedName>
</protein>
<feature type="transmembrane region" description="Helical" evidence="2">
    <location>
        <begin position="125"/>
        <end position="145"/>
    </location>
</feature>
<evidence type="ECO:0000256" key="2">
    <source>
        <dbReference type="SAM" id="Phobius"/>
    </source>
</evidence>
<gene>
    <name evidence="3" type="ORF">ACFO3M_11905</name>
</gene>
<feature type="region of interest" description="Disordered" evidence="1">
    <location>
        <begin position="229"/>
        <end position="284"/>
    </location>
</feature>
<feature type="compositionally biased region" description="Pro residues" evidence="1">
    <location>
        <begin position="229"/>
        <end position="240"/>
    </location>
</feature>
<dbReference type="RefSeq" id="WP_387988806.1">
    <property type="nucleotide sequence ID" value="NZ_JBHSGR010000011.1"/>
</dbReference>
<sequence length="284" mass="28971">MLWDLLTLTGQLFLLMWLATALFWGLAGAAAAAALGRPAWQGLLLGAALPGIGLVVLLVLDVLRRGGGAGVRARPAAPWRVRGDREAAVALAVLGAVAVVVVTGLRDTRLAVVTGEVSFTVRDLGLTTATGATVLVLLGAAVLAWRRPSRIAAVAVAWCASWWLLWAAGALLVGDTLRVLADSTGLADALDAAVEVGTSWWLLLGVAVALLAWSTGLVVTGARGRVPEPLTPGLPRPGLPLPRAGVDPFADPFAPRTPFAAPDPSAGPADPFAGPGPRPGSGGW</sequence>
<feature type="transmembrane region" description="Helical" evidence="2">
    <location>
        <begin position="200"/>
        <end position="219"/>
    </location>
</feature>
<proteinExistence type="predicted"/>